<keyword evidence="2" id="KW-1185">Reference proteome</keyword>
<evidence type="ECO:0000313" key="2">
    <source>
        <dbReference type="Proteomes" id="UP000245626"/>
    </source>
</evidence>
<reference evidence="1 2" key="1">
    <citation type="journal article" date="2018" name="Mol. Biol. Evol.">
        <title>Broad Genomic Sampling Reveals a Smut Pathogenic Ancestry of the Fungal Clade Ustilaginomycotina.</title>
        <authorList>
            <person name="Kijpornyongpan T."/>
            <person name="Mondo S.J."/>
            <person name="Barry K."/>
            <person name="Sandor L."/>
            <person name="Lee J."/>
            <person name="Lipzen A."/>
            <person name="Pangilinan J."/>
            <person name="LaButti K."/>
            <person name="Hainaut M."/>
            <person name="Henrissat B."/>
            <person name="Grigoriev I.V."/>
            <person name="Spatafora J.W."/>
            <person name="Aime M.C."/>
        </authorList>
    </citation>
    <scope>NUCLEOTIDE SEQUENCE [LARGE SCALE GENOMIC DNA]</scope>
    <source>
        <strain evidence="1 2">SA 807</strain>
    </source>
</reference>
<proteinExistence type="predicted"/>
<name>A0ACD0NQF1_9BASI</name>
<dbReference type="EMBL" id="KZ820278">
    <property type="protein sequence ID" value="PWN48053.1"/>
    <property type="molecule type" value="Genomic_DNA"/>
</dbReference>
<sequence>MSTNMCQTIDMEDLHHQLHIAAQVGTTKQTVANTLSNFNTRGYCYRTSSPGRPTQGSDRNNRYILRTIFQHSFDSCNQILGRFEGISRYHLRKVKRCVAIRKPSLTLRHIERRYQWAKDNQGQKKTQSAPKDAGSSGKCMPLPERVNFKEPRGL</sequence>
<accession>A0ACD0NQF1</accession>
<gene>
    <name evidence="1" type="ORF">IE53DRAFT_370940</name>
</gene>
<protein>
    <submittedName>
        <fullName evidence="1">Uncharacterized protein</fullName>
    </submittedName>
</protein>
<organism evidence="1 2">
    <name type="scientific">Violaceomyces palustris</name>
    <dbReference type="NCBI Taxonomy" id="1673888"/>
    <lineage>
        <taxon>Eukaryota</taxon>
        <taxon>Fungi</taxon>
        <taxon>Dikarya</taxon>
        <taxon>Basidiomycota</taxon>
        <taxon>Ustilaginomycotina</taxon>
        <taxon>Ustilaginomycetes</taxon>
        <taxon>Violaceomycetales</taxon>
        <taxon>Violaceomycetaceae</taxon>
        <taxon>Violaceomyces</taxon>
    </lineage>
</organism>
<evidence type="ECO:0000313" key="1">
    <source>
        <dbReference type="EMBL" id="PWN48053.1"/>
    </source>
</evidence>
<dbReference type="Proteomes" id="UP000245626">
    <property type="component" value="Unassembled WGS sequence"/>
</dbReference>